<evidence type="ECO:0000256" key="1">
    <source>
        <dbReference type="ARBA" id="ARBA00023015"/>
    </source>
</evidence>
<keyword evidence="1" id="KW-0805">Transcription regulation</keyword>
<dbReference type="Proteomes" id="UP000068164">
    <property type="component" value="Unassembled WGS sequence"/>
</dbReference>
<comment type="caution">
    <text evidence="5">The sequence shown here is derived from an EMBL/GenBank/DDBJ whole genome shotgun (WGS) entry which is preliminary data.</text>
</comment>
<keyword evidence="6" id="KW-1185">Reference proteome</keyword>
<dbReference type="PANTHER" id="PTHR43132:SF2">
    <property type="entry name" value="ARSENICAL RESISTANCE OPERON REPRESSOR ARSR-RELATED"/>
    <property type="match status" value="1"/>
</dbReference>
<dbReference type="InterPro" id="IPR036390">
    <property type="entry name" value="WH_DNA-bd_sf"/>
</dbReference>
<reference evidence="5 6" key="1">
    <citation type="submission" date="2015-11" db="EMBL/GenBank/DDBJ databases">
        <title>Draft Genome Sequence of the Strain BR 10423 (Rhizobium sp.) isolated from nodules of Mimosa pudica.</title>
        <authorList>
            <person name="Barauna A.C."/>
            <person name="Zilli J.E."/>
            <person name="Simoes-Araujo J.L."/>
            <person name="Reis V.M."/>
            <person name="James E.K."/>
            <person name="Reis F.B.Jr."/>
            <person name="Rouws L.F."/>
            <person name="Passos S.R."/>
            <person name="Gois S.R."/>
        </authorList>
    </citation>
    <scope>NUCLEOTIDE SEQUENCE [LARGE SCALE GENOMIC DNA]</scope>
    <source>
        <strain evidence="5 6">BR10423</strain>
    </source>
</reference>
<dbReference type="Pfam" id="PF01022">
    <property type="entry name" value="HTH_5"/>
    <property type="match status" value="1"/>
</dbReference>
<sequence length="101" mass="11278">MTDFTLEMSGKAEGAAEFLSGLASPHRLLILCLLAAGEKSVGTLVEETGIGQTSMSQHLAKLKKEGLVDFRRDHRTLYYFINDPAALEIMEILYNRFCRKV</sequence>
<dbReference type="SMART" id="SM00418">
    <property type="entry name" value="HTH_ARSR"/>
    <property type="match status" value="1"/>
</dbReference>
<evidence type="ECO:0000259" key="4">
    <source>
        <dbReference type="PROSITE" id="PS50987"/>
    </source>
</evidence>
<feature type="domain" description="HTH arsR-type" evidence="4">
    <location>
        <begin position="7"/>
        <end position="101"/>
    </location>
</feature>
<dbReference type="Gene3D" id="1.10.10.10">
    <property type="entry name" value="Winged helix-like DNA-binding domain superfamily/Winged helix DNA-binding domain"/>
    <property type="match status" value="1"/>
</dbReference>
<dbReference type="CDD" id="cd00090">
    <property type="entry name" value="HTH_ARSR"/>
    <property type="match status" value="1"/>
</dbReference>
<dbReference type="PRINTS" id="PR00778">
    <property type="entry name" value="HTHARSR"/>
</dbReference>
<gene>
    <name evidence="5" type="ORF">AS026_07605</name>
</gene>
<dbReference type="PANTHER" id="PTHR43132">
    <property type="entry name" value="ARSENICAL RESISTANCE OPERON REPRESSOR ARSR-RELATED"/>
    <property type="match status" value="1"/>
</dbReference>
<evidence type="ECO:0000313" key="5">
    <source>
        <dbReference type="EMBL" id="KWV51178.1"/>
    </source>
</evidence>
<proteinExistence type="predicted"/>
<keyword evidence="3" id="KW-0804">Transcription</keyword>
<evidence type="ECO:0000256" key="3">
    <source>
        <dbReference type="ARBA" id="ARBA00023163"/>
    </source>
</evidence>
<dbReference type="GO" id="GO:0003700">
    <property type="term" value="F:DNA-binding transcription factor activity"/>
    <property type="evidence" value="ECO:0007669"/>
    <property type="project" value="InterPro"/>
</dbReference>
<dbReference type="InterPro" id="IPR036388">
    <property type="entry name" value="WH-like_DNA-bd_sf"/>
</dbReference>
<dbReference type="InterPro" id="IPR011991">
    <property type="entry name" value="ArsR-like_HTH"/>
</dbReference>
<organism evidence="5 6">
    <name type="scientific">Rhizobium altiplani</name>
    <dbReference type="NCBI Taxonomy" id="1864509"/>
    <lineage>
        <taxon>Bacteria</taxon>
        <taxon>Pseudomonadati</taxon>
        <taxon>Pseudomonadota</taxon>
        <taxon>Alphaproteobacteria</taxon>
        <taxon>Hyphomicrobiales</taxon>
        <taxon>Rhizobiaceae</taxon>
        <taxon>Rhizobium/Agrobacterium group</taxon>
        <taxon>Rhizobium</taxon>
    </lineage>
</organism>
<dbReference type="AlphaFoldDB" id="A0A109JLU0"/>
<dbReference type="NCBIfam" id="NF033788">
    <property type="entry name" value="HTH_metalloreg"/>
    <property type="match status" value="1"/>
</dbReference>
<dbReference type="RefSeq" id="WP_018855053.1">
    <property type="nucleotide sequence ID" value="NZ_JBBNAS010000320.1"/>
</dbReference>
<dbReference type="InterPro" id="IPR001845">
    <property type="entry name" value="HTH_ArsR_DNA-bd_dom"/>
</dbReference>
<dbReference type="SUPFAM" id="SSF46785">
    <property type="entry name" value="Winged helix' DNA-binding domain"/>
    <property type="match status" value="1"/>
</dbReference>
<keyword evidence="2" id="KW-0238">DNA-binding</keyword>
<evidence type="ECO:0000256" key="2">
    <source>
        <dbReference type="ARBA" id="ARBA00023125"/>
    </source>
</evidence>
<evidence type="ECO:0000313" key="6">
    <source>
        <dbReference type="Proteomes" id="UP000068164"/>
    </source>
</evidence>
<dbReference type="EMBL" id="LNCD01000082">
    <property type="protein sequence ID" value="KWV51178.1"/>
    <property type="molecule type" value="Genomic_DNA"/>
</dbReference>
<dbReference type="OrthoDB" id="194599at2"/>
<protein>
    <submittedName>
        <fullName evidence="5">Transcriptional regulator</fullName>
    </submittedName>
</protein>
<dbReference type="GO" id="GO:0003677">
    <property type="term" value="F:DNA binding"/>
    <property type="evidence" value="ECO:0007669"/>
    <property type="project" value="UniProtKB-KW"/>
</dbReference>
<dbReference type="InterPro" id="IPR051011">
    <property type="entry name" value="Metal_resp_trans_reg"/>
</dbReference>
<accession>A0A109JLU0</accession>
<name>A0A109JLU0_9HYPH</name>
<dbReference type="PROSITE" id="PS50987">
    <property type="entry name" value="HTH_ARSR_2"/>
    <property type="match status" value="1"/>
</dbReference>